<evidence type="ECO:0000313" key="5">
    <source>
        <dbReference type="RefSeq" id="XP_026890611.1"/>
    </source>
</evidence>
<sequence length="150" mass="17383">MVQIIKDMDEFSRFLKAAGCKLVVVEFSAKWCGPCKRIYPLVHELAQTYHIRSVPTFQMFKQTQKGSISMARPVNELRPHQEWALDSSQANLNPTRANPRMWLKQLGKSLLFRFHWICLNLGRYEAEGTTASCMKLKVLQREPENEATIQ</sequence>
<reference evidence="5" key="1">
    <citation type="submission" date="2025-08" db="UniProtKB">
        <authorList>
            <consortium name="RefSeq"/>
        </authorList>
    </citation>
    <scope>IDENTIFICATION</scope>
    <source>
        <tissue evidence="5">Blood</tissue>
    </source>
</reference>
<dbReference type="InterPro" id="IPR017937">
    <property type="entry name" value="Thioredoxin_CS"/>
</dbReference>
<dbReference type="GeneID" id="106971767"/>
<dbReference type="RefSeq" id="XP_026890611.1">
    <property type="nucleotide sequence ID" value="XM_027034810.2"/>
</dbReference>
<proteinExistence type="predicted"/>
<name>A0A6J1XDR9_ACIJB</name>
<gene>
    <name evidence="5" type="primary">TXNDC8</name>
</gene>
<dbReference type="PANTHER" id="PTHR46115">
    <property type="entry name" value="THIOREDOXIN-LIKE PROTEIN 1"/>
    <property type="match status" value="1"/>
</dbReference>
<dbReference type="AlphaFoldDB" id="A0A6J1XDR9"/>
<organism evidence="4 5">
    <name type="scientific">Acinonyx jubatus</name>
    <name type="common">Cheetah</name>
    <dbReference type="NCBI Taxonomy" id="32536"/>
    <lineage>
        <taxon>Eukaryota</taxon>
        <taxon>Metazoa</taxon>
        <taxon>Chordata</taxon>
        <taxon>Craniata</taxon>
        <taxon>Vertebrata</taxon>
        <taxon>Euteleostomi</taxon>
        <taxon>Mammalia</taxon>
        <taxon>Eutheria</taxon>
        <taxon>Laurasiatheria</taxon>
        <taxon>Carnivora</taxon>
        <taxon>Feliformia</taxon>
        <taxon>Felidae</taxon>
        <taxon>Felinae</taxon>
        <taxon>Acinonyx</taxon>
    </lineage>
</organism>
<dbReference type="Proteomes" id="UP001652583">
    <property type="component" value="Chromosome D4"/>
</dbReference>
<keyword evidence="2" id="KW-0676">Redox-active center</keyword>
<dbReference type="CDD" id="cd02947">
    <property type="entry name" value="TRX_family"/>
    <property type="match status" value="1"/>
</dbReference>
<evidence type="ECO:0000256" key="1">
    <source>
        <dbReference type="ARBA" id="ARBA00023157"/>
    </source>
</evidence>
<evidence type="ECO:0000259" key="3">
    <source>
        <dbReference type="Pfam" id="PF00085"/>
    </source>
</evidence>
<dbReference type="InterPro" id="IPR013766">
    <property type="entry name" value="Thioredoxin_domain"/>
</dbReference>
<evidence type="ECO:0000313" key="4">
    <source>
        <dbReference type="Proteomes" id="UP001652583"/>
    </source>
</evidence>
<dbReference type="InterPro" id="IPR036249">
    <property type="entry name" value="Thioredoxin-like_sf"/>
</dbReference>
<protein>
    <submittedName>
        <fullName evidence="5">Thioredoxin domain-containing protein 8 isoform X5</fullName>
    </submittedName>
</protein>
<dbReference type="SUPFAM" id="SSF52833">
    <property type="entry name" value="Thioredoxin-like"/>
    <property type="match status" value="1"/>
</dbReference>
<feature type="domain" description="Thioredoxin" evidence="3">
    <location>
        <begin position="8"/>
        <end position="50"/>
    </location>
</feature>
<evidence type="ECO:0000256" key="2">
    <source>
        <dbReference type="ARBA" id="ARBA00023284"/>
    </source>
</evidence>
<keyword evidence="1" id="KW-1015">Disulfide bond</keyword>
<accession>A0A6J1XDR9</accession>
<dbReference type="CTD" id="255220"/>
<dbReference type="Gene3D" id="3.40.30.10">
    <property type="entry name" value="Glutaredoxin"/>
    <property type="match status" value="1"/>
</dbReference>
<keyword evidence="4" id="KW-1185">Reference proteome</keyword>
<dbReference type="PROSITE" id="PS00194">
    <property type="entry name" value="THIOREDOXIN_1"/>
    <property type="match status" value="1"/>
</dbReference>
<dbReference type="Pfam" id="PF00085">
    <property type="entry name" value="Thioredoxin"/>
    <property type="match status" value="1"/>
</dbReference>